<evidence type="ECO:0000256" key="7">
    <source>
        <dbReference type="ARBA" id="ARBA00048816"/>
    </source>
</evidence>
<evidence type="ECO:0000256" key="2">
    <source>
        <dbReference type="ARBA" id="ARBA00007800"/>
    </source>
</evidence>
<keyword evidence="5 8" id="KW-0067">ATP-binding</keyword>
<dbReference type="PRINTS" id="PR00096">
    <property type="entry name" value="GATASE"/>
</dbReference>
<feature type="binding site" evidence="8">
    <location>
        <position position="279"/>
    </location>
    <ligand>
        <name>L-glutamine</name>
        <dbReference type="ChEBI" id="CHEBI:58359"/>
    </ligand>
</feature>
<keyword evidence="4 8" id="KW-0547">Nucleotide-binding</keyword>
<dbReference type="NCBIfam" id="TIGR01368">
    <property type="entry name" value="CPSaseIIsmall"/>
    <property type="match status" value="1"/>
</dbReference>
<dbReference type="EMBL" id="MHKX01000010">
    <property type="protein sequence ID" value="OGY98372.1"/>
    <property type="molecule type" value="Genomic_DNA"/>
</dbReference>
<comment type="function">
    <text evidence="8">Small subunit of the glutamine-dependent carbamoyl phosphate synthetase (CPSase). CPSase catalyzes the formation of carbamoyl phosphate from the ammonia moiety of glutamine, carbonate, and phosphate donated by ATP, constituting the first step of 2 biosynthetic pathways, one leading to arginine and/or urea and the other to pyrimidine nucleotides. The small subunit (glutamine amidotransferase) binds and cleaves glutamine to supply the large subunit with the substrate ammonia.</text>
</comment>
<comment type="pathway">
    <text evidence="8">Pyrimidine metabolism; UMP biosynthesis via de novo pathway; (S)-dihydroorotate from bicarbonate: step 1/3.</text>
</comment>
<comment type="catalytic activity">
    <reaction evidence="8">
        <text>L-glutamine + H2O = L-glutamate + NH4(+)</text>
        <dbReference type="Rhea" id="RHEA:15889"/>
        <dbReference type="ChEBI" id="CHEBI:15377"/>
        <dbReference type="ChEBI" id="CHEBI:28938"/>
        <dbReference type="ChEBI" id="CHEBI:29985"/>
        <dbReference type="ChEBI" id="CHEBI:58359"/>
    </reaction>
</comment>
<comment type="catalytic activity">
    <reaction evidence="7 8">
        <text>hydrogencarbonate + L-glutamine + 2 ATP + H2O = carbamoyl phosphate + L-glutamate + 2 ADP + phosphate + 2 H(+)</text>
        <dbReference type="Rhea" id="RHEA:18633"/>
        <dbReference type="ChEBI" id="CHEBI:15377"/>
        <dbReference type="ChEBI" id="CHEBI:15378"/>
        <dbReference type="ChEBI" id="CHEBI:17544"/>
        <dbReference type="ChEBI" id="CHEBI:29985"/>
        <dbReference type="ChEBI" id="CHEBI:30616"/>
        <dbReference type="ChEBI" id="CHEBI:43474"/>
        <dbReference type="ChEBI" id="CHEBI:58228"/>
        <dbReference type="ChEBI" id="CHEBI:58359"/>
        <dbReference type="ChEBI" id="CHEBI:456216"/>
        <dbReference type="EC" id="6.3.5.5"/>
    </reaction>
</comment>
<accession>A0A1G2CAI1</accession>
<dbReference type="SUPFAM" id="SSF52317">
    <property type="entry name" value="Class I glutamine amidotransferase-like"/>
    <property type="match status" value="1"/>
</dbReference>
<dbReference type="UniPathway" id="UPA00068">
    <property type="reaction ID" value="UER00171"/>
</dbReference>
<dbReference type="InterPro" id="IPR029062">
    <property type="entry name" value="Class_I_gatase-like"/>
</dbReference>
<dbReference type="PROSITE" id="PS51273">
    <property type="entry name" value="GATASE_TYPE_1"/>
    <property type="match status" value="1"/>
</dbReference>
<comment type="similarity">
    <text evidence="2 8">Belongs to the CarA family.</text>
</comment>
<comment type="caution">
    <text evidence="10">The sequence shown here is derived from an EMBL/GenBank/DDBJ whole genome shotgun (WGS) entry which is preliminary data.</text>
</comment>
<evidence type="ECO:0000313" key="11">
    <source>
        <dbReference type="Proteomes" id="UP000179059"/>
    </source>
</evidence>
<dbReference type="UniPathway" id="UPA00070">
    <property type="reaction ID" value="UER00115"/>
</dbReference>
<dbReference type="AlphaFoldDB" id="A0A1G2CAI1"/>
<evidence type="ECO:0000256" key="1">
    <source>
        <dbReference type="ARBA" id="ARBA00005077"/>
    </source>
</evidence>
<dbReference type="Gene3D" id="3.40.50.880">
    <property type="match status" value="1"/>
</dbReference>
<dbReference type="InterPro" id="IPR050472">
    <property type="entry name" value="Anth_synth/Amidotransfase"/>
</dbReference>
<reference evidence="10 11" key="1">
    <citation type="journal article" date="2016" name="Nat. Commun.">
        <title>Thousands of microbial genomes shed light on interconnected biogeochemical processes in an aquifer system.</title>
        <authorList>
            <person name="Anantharaman K."/>
            <person name="Brown C.T."/>
            <person name="Hug L.A."/>
            <person name="Sharon I."/>
            <person name="Castelle C.J."/>
            <person name="Probst A.J."/>
            <person name="Thomas B.C."/>
            <person name="Singh A."/>
            <person name="Wilkins M.J."/>
            <person name="Karaoz U."/>
            <person name="Brodie E.L."/>
            <person name="Williams K.H."/>
            <person name="Hubbard S.S."/>
            <person name="Banfield J.F."/>
        </authorList>
    </citation>
    <scope>NUCLEOTIDE SEQUENCE [LARGE SCALE GENOMIC DNA]</scope>
</reference>
<dbReference type="GO" id="GO:0004359">
    <property type="term" value="F:glutaminase activity"/>
    <property type="evidence" value="ECO:0007669"/>
    <property type="project" value="RHEA"/>
</dbReference>
<feature type="active site" evidence="8">
    <location>
        <position position="321"/>
    </location>
</feature>
<dbReference type="InterPro" id="IPR002474">
    <property type="entry name" value="CarbamoylP_synth_ssu_N"/>
</dbReference>
<comment type="subunit">
    <text evidence="8">Composed of two chains; the small (or glutamine) chain promotes the hydrolysis of glutamine to ammonia, which is used by the large (or ammonia) chain to synthesize carbamoyl phosphate. Tetramer of heterodimers (alpha,beta)4.</text>
</comment>
<dbReference type="InterPro" id="IPR035686">
    <property type="entry name" value="CPSase_GATase1"/>
</dbReference>
<dbReference type="InterPro" id="IPR006274">
    <property type="entry name" value="CarbamoylP_synth_ssu"/>
</dbReference>
<keyword evidence="8" id="KW-0665">Pyrimidine biosynthesis</keyword>
<feature type="binding site" evidence="8">
    <location>
        <position position="241"/>
    </location>
    <ligand>
        <name>L-glutamine</name>
        <dbReference type="ChEBI" id="CHEBI:58359"/>
    </ligand>
</feature>
<feature type="binding site" evidence="8">
    <location>
        <position position="211"/>
    </location>
    <ligand>
        <name>L-glutamine</name>
        <dbReference type="ChEBI" id="CHEBI:58359"/>
    </ligand>
</feature>
<feature type="binding site" evidence="8">
    <location>
        <position position="45"/>
    </location>
    <ligand>
        <name>L-glutamine</name>
        <dbReference type="ChEBI" id="CHEBI:58359"/>
    </ligand>
</feature>
<dbReference type="EC" id="6.3.5.5" evidence="8"/>
<dbReference type="Pfam" id="PF00117">
    <property type="entry name" value="GATase"/>
    <property type="match status" value="1"/>
</dbReference>
<dbReference type="PANTHER" id="PTHR43418:SF7">
    <property type="entry name" value="CARBAMOYL-PHOSPHATE SYNTHASE SMALL CHAIN"/>
    <property type="match status" value="1"/>
</dbReference>
<feature type="binding site" evidence="8">
    <location>
        <position position="209"/>
    </location>
    <ligand>
        <name>L-glutamine</name>
        <dbReference type="ChEBI" id="CHEBI:58359"/>
    </ligand>
</feature>
<name>A0A1G2CAI1_9BACT</name>
<keyword evidence="8" id="KW-0055">Arginine biosynthesis</keyword>
<feature type="binding site" evidence="8">
    <location>
        <position position="281"/>
    </location>
    <ligand>
        <name>L-glutamine</name>
        <dbReference type="ChEBI" id="CHEBI:58359"/>
    </ligand>
</feature>
<evidence type="ECO:0000256" key="3">
    <source>
        <dbReference type="ARBA" id="ARBA00022598"/>
    </source>
</evidence>
<feature type="region of interest" description="CPSase" evidence="8">
    <location>
        <begin position="1"/>
        <end position="163"/>
    </location>
</feature>
<keyword evidence="3 8" id="KW-0436">Ligase</keyword>
<dbReference type="HAMAP" id="MF_01209">
    <property type="entry name" value="CPSase_S_chain"/>
    <property type="match status" value="1"/>
</dbReference>
<organism evidence="10 11">
    <name type="scientific">Candidatus Liptonbacteria bacterium RIFCSPHIGHO2_01_FULL_57_28</name>
    <dbReference type="NCBI Taxonomy" id="1798647"/>
    <lineage>
        <taxon>Bacteria</taxon>
        <taxon>Candidatus Liptoniibacteriota</taxon>
    </lineage>
</organism>
<evidence type="ECO:0000313" key="10">
    <source>
        <dbReference type="EMBL" id="OGY98372.1"/>
    </source>
</evidence>
<dbReference type="PANTHER" id="PTHR43418">
    <property type="entry name" value="MULTIFUNCTIONAL TRYPTOPHAN BIOSYNTHESIS PROTEIN-RELATED"/>
    <property type="match status" value="1"/>
</dbReference>
<dbReference type="Pfam" id="PF00988">
    <property type="entry name" value="CPSase_sm_chain"/>
    <property type="match status" value="1"/>
</dbReference>
<dbReference type="GO" id="GO:0044205">
    <property type="term" value="P:'de novo' UMP biosynthetic process"/>
    <property type="evidence" value="ECO:0007669"/>
    <property type="project" value="UniProtKB-UniRule"/>
</dbReference>
<feature type="active site" description="Nucleophile" evidence="8">
    <location>
        <position position="237"/>
    </location>
</feature>
<sequence length="341" mass="37031">MRGQLVFKDGTKFAGVSFGKPRSVAGELVFTTGMVGYPESLTDPSYAGQILIFTYPLLGNYGVPPRAEWESKKIHAAGVIVSQYIDTPSHHSSTMSLGKWLESQGVPALEVKDTRDLAQKLRDSGAALGKIVIGKSIPFTDPNQRNLVDEVSIKKSFTEGKGKKTIVLIDCGAKENIRRSLLARGVKLVTIPWDHPLPPDTDGVVISNGPGDPQTAQATIATVREAMQKKIPILGICLGNQILALAAGGSTYKLKFGHRSQNQPARLVGTQKSYLTTQNHGFAVGDIPPGFREWFVNANDGTNEGLIHTKLPFMSVQFHPEASPGPLDTGWIFDHFLKYLK</sequence>
<feature type="binding site" evidence="8">
    <location>
        <position position="282"/>
    </location>
    <ligand>
        <name>L-glutamine</name>
        <dbReference type="ChEBI" id="CHEBI:58359"/>
    </ligand>
</feature>
<keyword evidence="6 8" id="KW-0315">Glutamine amidotransferase</keyword>
<dbReference type="GO" id="GO:0005524">
    <property type="term" value="F:ATP binding"/>
    <property type="evidence" value="ECO:0007669"/>
    <property type="project" value="UniProtKB-UniRule"/>
</dbReference>
<dbReference type="NCBIfam" id="NF009475">
    <property type="entry name" value="PRK12838.1"/>
    <property type="match status" value="1"/>
</dbReference>
<proteinExistence type="inferred from homology"/>
<feature type="active site" evidence="8">
    <location>
        <position position="319"/>
    </location>
</feature>
<dbReference type="PRINTS" id="PR00099">
    <property type="entry name" value="CPSGATASE"/>
</dbReference>
<feature type="binding site" evidence="8">
    <location>
        <position position="238"/>
    </location>
    <ligand>
        <name>L-glutamine</name>
        <dbReference type="ChEBI" id="CHEBI:58359"/>
    </ligand>
</feature>
<dbReference type="InterPro" id="IPR036480">
    <property type="entry name" value="CarbP_synth_ssu_N_sf"/>
</dbReference>
<evidence type="ECO:0000256" key="6">
    <source>
        <dbReference type="ARBA" id="ARBA00022962"/>
    </source>
</evidence>
<dbReference type="CDD" id="cd01744">
    <property type="entry name" value="GATase1_CPSase"/>
    <property type="match status" value="1"/>
</dbReference>
<dbReference type="Gene3D" id="3.50.30.20">
    <property type="entry name" value="Carbamoyl-phosphate synthase small subunit, N-terminal domain"/>
    <property type="match status" value="1"/>
</dbReference>
<evidence type="ECO:0000256" key="5">
    <source>
        <dbReference type="ARBA" id="ARBA00022840"/>
    </source>
</evidence>
<gene>
    <name evidence="8" type="primary">carA</name>
    <name evidence="10" type="ORF">A2855_01900</name>
</gene>
<dbReference type="SMART" id="SM01097">
    <property type="entry name" value="CPSase_sm_chain"/>
    <property type="match status" value="1"/>
</dbReference>
<dbReference type="GO" id="GO:0006541">
    <property type="term" value="P:glutamine metabolic process"/>
    <property type="evidence" value="ECO:0007669"/>
    <property type="project" value="InterPro"/>
</dbReference>
<dbReference type="InterPro" id="IPR017926">
    <property type="entry name" value="GATASE"/>
</dbReference>
<dbReference type="SUPFAM" id="SSF52021">
    <property type="entry name" value="Carbamoyl phosphate synthetase, small subunit N-terminal domain"/>
    <property type="match status" value="1"/>
</dbReference>
<dbReference type="Proteomes" id="UP000179059">
    <property type="component" value="Unassembled WGS sequence"/>
</dbReference>
<evidence type="ECO:0000256" key="4">
    <source>
        <dbReference type="ARBA" id="ARBA00022741"/>
    </source>
</evidence>
<dbReference type="GO" id="GO:0006207">
    <property type="term" value="P:'de novo' pyrimidine nucleobase biosynthetic process"/>
    <property type="evidence" value="ECO:0007669"/>
    <property type="project" value="InterPro"/>
</dbReference>
<comment type="pathway">
    <text evidence="1 8">Amino-acid biosynthesis; L-arginine biosynthesis; carbamoyl phosphate from bicarbonate: step 1/1.</text>
</comment>
<protein>
    <recommendedName>
        <fullName evidence="8">Carbamoyl phosphate synthase small chain</fullName>
        <ecNumber evidence="8">6.3.5.5</ecNumber>
    </recommendedName>
    <alternativeName>
        <fullName evidence="8">Carbamoyl phosphate synthetase glutamine chain</fullName>
    </alternativeName>
</protein>
<dbReference type="STRING" id="1798647.A2855_01900"/>
<keyword evidence="8" id="KW-0028">Amino-acid biosynthesis</keyword>
<dbReference type="GO" id="GO:0004088">
    <property type="term" value="F:carbamoyl-phosphate synthase (glutamine-hydrolyzing) activity"/>
    <property type="evidence" value="ECO:0007669"/>
    <property type="project" value="UniProtKB-UniRule"/>
</dbReference>
<dbReference type="PRINTS" id="PR00097">
    <property type="entry name" value="ANTSNTHASEII"/>
</dbReference>
<feature type="domain" description="Carbamoyl-phosphate synthase small subunit N-terminal" evidence="9">
    <location>
        <begin position="1"/>
        <end position="132"/>
    </location>
</feature>
<dbReference type="GO" id="GO:0006526">
    <property type="term" value="P:L-arginine biosynthetic process"/>
    <property type="evidence" value="ECO:0007669"/>
    <property type="project" value="UniProtKB-UniRule"/>
</dbReference>
<evidence type="ECO:0000256" key="8">
    <source>
        <dbReference type="HAMAP-Rule" id="MF_01209"/>
    </source>
</evidence>
<evidence type="ECO:0000259" key="9">
    <source>
        <dbReference type="SMART" id="SM01097"/>
    </source>
</evidence>